<gene>
    <name evidence="1" type="ORF">ACFONC_03955</name>
</gene>
<dbReference type="RefSeq" id="WP_386742428.1">
    <property type="nucleotide sequence ID" value="NZ_JBHRYA010000003.1"/>
</dbReference>
<comment type="caution">
    <text evidence="1">The sequence shown here is derived from an EMBL/GenBank/DDBJ whole genome shotgun (WGS) entry which is preliminary data.</text>
</comment>
<sequence length="116" mass="12484">MPMPADGGAFTVSESMLDTWNTIGKVLVSMDGVRYEGRAQMLGLYAVGYRGERFLIRTRALVIEAPGQGLRTRVDALGPEGQATASPAAAALLQVLARRVPVEVELYRQPVELPGN</sequence>
<reference evidence="2" key="1">
    <citation type="journal article" date="2019" name="Int. J. Syst. Evol. Microbiol.">
        <title>The Global Catalogue of Microorganisms (GCM) 10K type strain sequencing project: providing services to taxonomists for standard genome sequencing and annotation.</title>
        <authorList>
            <consortium name="The Broad Institute Genomics Platform"/>
            <consortium name="The Broad Institute Genome Sequencing Center for Infectious Disease"/>
            <person name="Wu L."/>
            <person name="Ma J."/>
        </authorList>
    </citation>
    <scope>NUCLEOTIDE SEQUENCE [LARGE SCALE GENOMIC DNA]</scope>
    <source>
        <strain evidence="2">KCTC 42441</strain>
    </source>
</reference>
<dbReference type="Proteomes" id="UP001595705">
    <property type="component" value="Unassembled WGS sequence"/>
</dbReference>
<name>A0ABV7XGQ1_9GAMM</name>
<keyword evidence="2" id="KW-1185">Reference proteome</keyword>
<dbReference type="EMBL" id="JBHRYA010000003">
    <property type="protein sequence ID" value="MFC3715302.1"/>
    <property type="molecule type" value="Genomic_DNA"/>
</dbReference>
<evidence type="ECO:0000313" key="1">
    <source>
        <dbReference type="EMBL" id="MFC3715302.1"/>
    </source>
</evidence>
<protein>
    <submittedName>
        <fullName evidence="1">Uncharacterized protein</fullName>
    </submittedName>
</protein>
<accession>A0ABV7XGQ1</accession>
<organism evidence="1 2">
    <name type="scientific">Luteimonas soli</name>
    <dbReference type="NCBI Taxonomy" id="1648966"/>
    <lineage>
        <taxon>Bacteria</taxon>
        <taxon>Pseudomonadati</taxon>
        <taxon>Pseudomonadota</taxon>
        <taxon>Gammaproteobacteria</taxon>
        <taxon>Lysobacterales</taxon>
        <taxon>Lysobacteraceae</taxon>
        <taxon>Luteimonas</taxon>
    </lineage>
</organism>
<evidence type="ECO:0000313" key="2">
    <source>
        <dbReference type="Proteomes" id="UP001595705"/>
    </source>
</evidence>
<proteinExistence type="predicted"/>